<feature type="compositionally biased region" description="Low complexity" evidence="1">
    <location>
        <begin position="49"/>
        <end position="63"/>
    </location>
</feature>
<organism evidence="3 4">
    <name type="scientific">Pristionchus entomophagus</name>
    <dbReference type="NCBI Taxonomy" id="358040"/>
    <lineage>
        <taxon>Eukaryota</taxon>
        <taxon>Metazoa</taxon>
        <taxon>Ecdysozoa</taxon>
        <taxon>Nematoda</taxon>
        <taxon>Chromadorea</taxon>
        <taxon>Rhabditida</taxon>
        <taxon>Rhabditina</taxon>
        <taxon>Diplogasteromorpha</taxon>
        <taxon>Diplogasteroidea</taxon>
        <taxon>Neodiplogasteridae</taxon>
        <taxon>Pristionchus</taxon>
    </lineage>
</organism>
<keyword evidence="2" id="KW-0812">Transmembrane</keyword>
<dbReference type="AlphaFoldDB" id="A0AAV5SG23"/>
<name>A0AAV5SG23_9BILA</name>
<gene>
    <name evidence="3" type="ORF">PENTCL1PPCAC_4436</name>
</gene>
<dbReference type="Proteomes" id="UP001432027">
    <property type="component" value="Unassembled WGS sequence"/>
</dbReference>
<feature type="compositionally biased region" description="Low complexity" evidence="1">
    <location>
        <begin position="78"/>
        <end position="88"/>
    </location>
</feature>
<feature type="non-terminal residue" evidence="3">
    <location>
        <position position="88"/>
    </location>
</feature>
<evidence type="ECO:0000256" key="2">
    <source>
        <dbReference type="SAM" id="Phobius"/>
    </source>
</evidence>
<evidence type="ECO:0000313" key="4">
    <source>
        <dbReference type="Proteomes" id="UP001432027"/>
    </source>
</evidence>
<reference evidence="3" key="1">
    <citation type="submission" date="2023-10" db="EMBL/GenBank/DDBJ databases">
        <title>Genome assembly of Pristionchus species.</title>
        <authorList>
            <person name="Yoshida K."/>
            <person name="Sommer R.J."/>
        </authorList>
    </citation>
    <scope>NUCLEOTIDE SEQUENCE</scope>
    <source>
        <strain evidence="3">RS0144</strain>
    </source>
</reference>
<comment type="caution">
    <text evidence="3">The sequence shown here is derived from an EMBL/GenBank/DDBJ whole genome shotgun (WGS) entry which is preliminary data.</text>
</comment>
<proteinExistence type="predicted"/>
<accession>A0AAV5SG23</accession>
<keyword evidence="2" id="KW-1133">Transmembrane helix</keyword>
<evidence type="ECO:0000256" key="1">
    <source>
        <dbReference type="SAM" id="MobiDB-lite"/>
    </source>
</evidence>
<keyword evidence="4" id="KW-1185">Reference proteome</keyword>
<feature type="compositionally biased region" description="Pro residues" evidence="1">
    <location>
        <begin position="64"/>
        <end position="77"/>
    </location>
</feature>
<protein>
    <submittedName>
        <fullName evidence="3">Uncharacterized protein</fullName>
    </submittedName>
</protein>
<feature type="region of interest" description="Disordered" evidence="1">
    <location>
        <begin position="35"/>
        <end position="88"/>
    </location>
</feature>
<keyword evidence="2" id="KW-0472">Membrane</keyword>
<dbReference type="EMBL" id="BTSX01000002">
    <property type="protein sequence ID" value="GMS82261.1"/>
    <property type="molecule type" value="Genomic_DNA"/>
</dbReference>
<feature type="non-terminal residue" evidence="3">
    <location>
        <position position="1"/>
    </location>
</feature>
<sequence>RCRPSAMLHYILALLSHINQAVLGVLAMCCKNRNKTSTTKHRSNAASGPRTPLSGAAAAAPSQPMSPPPSTTAPPPTTATNTPSTNPS</sequence>
<evidence type="ECO:0000313" key="3">
    <source>
        <dbReference type="EMBL" id="GMS82261.1"/>
    </source>
</evidence>
<feature type="transmembrane region" description="Helical" evidence="2">
    <location>
        <begin position="6"/>
        <end position="30"/>
    </location>
</feature>